<name>A0ABQ8P464_9CRYT</name>
<reference evidence="1" key="1">
    <citation type="submission" date="2022-10" db="EMBL/GenBank/DDBJ databases">
        <title>Adaptive evolution leads to modifications in subtelomeric GC content in a zoonotic Cryptosporidium species.</title>
        <authorList>
            <person name="Li J."/>
            <person name="Feng Y."/>
            <person name="Xiao L."/>
        </authorList>
    </citation>
    <scope>NUCLEOTIDE SEQUENCE</scope>
    <source>
        <strain evidence="1">25894</strain>
    </source>
</reference>
<organism evidence="1 2">
    <name type="scientific">Cryptosporidium canis</name>
    <dbReference type="NCBI Taxonomy" id="195482"/>
    <lineage>
        <taxon>Eukaryota</taxon>
        <taxon>Sar</taxon>
        <taxon>Alveolata</taxon>
        <taxon>Apicomplexa</taxon>
        <taxon>Conoidasida</taxon>
        <taxon>Coccidia</taxon>
        <taxon>Eucoccidiorida</taxon>
        <taxon>Eimeriorina</taxon>
        <taxon>Cryptosporidiidae</taxon>
        <taxon>Cryptosporidium</taxon>
    </lineage>
</organism>
<dbReference type="Proteomes" id="UP001071777">
    <property type="component" value="Unassembled WGS sequence"/>
</dbReference>
<evidence type="ECO:0000313" key="2">
    <source>
        <dbReference type="Proteomes" id="UP001071777"/>
    </source>
</evidence>
<evidence type="ECO:0000313" key="1">
    <source>
        <dbReference type="EMBL" id="KAJ1607556.1"/>
    </source>
</evidence>
<dbReference type="PROSITE" id="PS51257">
    <property type="entry name" value="PROKAR_LIPOPROTEIN"/>
    <property type="match status" value="1"/>
</dbReference>
<keyword evidence="2" id="KW-1185">Reference proteome</keyword>
<sequence>MELYRRRLGLIILVLISLGCVNWVSCLRNSLFGSLNSQNPFPILSPGMIEAARSAIATTTTTSTAGTTTSTNTPAAQNVPPMVVTSGMGSVLNQVFRKVSLEEINKDIKDIMQKEASNNNLGQCIFTDNPYIDLGYRDTDYSKCKKYLLSTDTWLSKDAINTLIQSKLADYKLSIPSKKKFDIPSLETLFRETFLQVCVKYFIDLTNSGLLYIDNQVCTGTKCHEQFNSLCSLVTETYGKSAFVLGGPSVQEVIQRICQESRRQIAAKHPTLVSSPADIRSDNIAVEAAEPIPT</sequence>
<gene>
    <name evidence="1" type="ORF">OJ252_2812</name>
</gene>
<comment type="caution">
    <text evidence="1">The sequence shown here is derived from an EMBL/GenBank/DDBJ whole genome shotgun (WGS) entry which is preliminary data.</text>
</comment>
<protein>
    <submittedName>
        <fullName evidence="1">Signal peptide-containing protein</fullName>
    </submittedName>
</protein>
<dbReference type="EMBL" id="JAPCXB010000119">
    <property type="protein sequence ID" value="KAJ1607556.1"/>
    <property type="molecule type" value="Genomic_DNA"/>
</dbReference>
<proteinExistence type="predicted"/>
<accession>A0ABQ8P464</accession>